<dbReference type="AlphaFoldDB" id="A0A7X5TFA6"/>
<dbReference type="RefSeq" id="WP_166300731.1">
    <property type="nucleotide sequence ID" value="NZ_CAWPIB010000001.1"/>
</dbReference>
<accession>A0A7X5TFA6</accession>
<dbReference type="EMBL" id="PUJW01000001">
    <property type="protein sequence ID" value="NHB90620.1"/>
    <property type="molecule type" value="Genomic_DNA"/>
</dbReference>
<protein>
    <submittedName>
        <fullName evidence="1">Uncharacterized protein</fullName>
    </submittedName>
</protein>
<organism evidence="1 2">
    <name type="scientific">Photorhabdus cinerea</name>
    <dbReference type="NCBI Taxonomy" id="471575"/>
    <lineage>
        <taxon>Bacteria</taxon>
        <taxon>Pseudomonadati</taxon>
        <taxon>Pseudomonadota</taxon>
        <taxon>Gammaproteobacteria</taxon>
        <taxon>Enterobacterales</taxon>
        <taxon>Morganellaceae</taxon>
        <taxon>Photorhabdus</taxon>
    </lineage>
</organism>
<evidence type="ECO:0000313" key="2">
    <source>
        <dbReference type="Proteomes" id="UP000591844"/>
    </source>
</evidence>
<comment type="caution">
    <text evidence="1">The sequence shown here is derived from an EMBL/GenBank/DDBJ whole genome shotgun (WGS) entry which is preliminary data.</text>
</comment>
<sequence length="148" mass="16994">MVFTLAKNKLFIISGGIPLALSYHAKTLDKNIYFCEIHRENDNGLLHKRKLFNEIYPKFKGKENESWLIIDKSYTGGSIQLAYKMLVNLVGYKSQIYKVSFSPKTLGAFSSSDYAIYAGRLFDVKKTIAYLTAEDWHKKLIYLGDHVI</sequence>
<name>A0A7X5TFA6_9GAMM</name>
<reference evidence="1 2" key="1">
    <citation type="submission" date="2018-02" db="EMBL/GenBank/DDBJ databases">
        <authorList>
            <person name="Machado R.A."/>
        </authorList>
    </citation>
    <scope>NUCLEOTIDE SEQUENCE [LARGE SCALE GENOMIC DNA]</scope>
    <source>
        <strain evidence="1 2">DSM 19724</strain>
    </source>
</reference>
<proteinExistence type="predicted"/>
<keyword evidence="2" id="KW-1185">Reference proteome</keyword>
<dbReference type="Proteomes" id="UP000591844">
    <property type="component" value="Unassembled WGS sequence"/>
</dbReference>
<gene>
    <name evidence="1" type="ORF">C5469_00165</name>
</gene>
<evidence type="ECO:0000313" key="1">
    <source>
        <dbReference type="EMBL" id="NHB90620.1"/>
    </source>
</evidence>